<gene>
    <name evidence="1" type="ORF">C4F51_08470</name>
</gene>
<accession>A0A928V1U5</accession>
<protein>
    <recommendedName>
        <fullName evidence="3">Kazal-like domain-containing protein</fullName>
    </recommendedName>
</protein>
<evidence type="ECO:0000313" key="1">
    <source>
        <dbReference type="EMBL" id="MBE8717218.1"/>
    </source>
</evidence>
<name>A0A928V1U5_9GAMM</name>
<reference evidence="1" key="1">
    <citation type="submission" date="2018-07" db="EMBL/GenBank/DDBJ databases">
        <title>Genome assembly of strain Ka43.</title>
        <authorList>
            <person name="Kukolya J."/>
            <person name="Nagy I."/>
            <person name="Horvath B."/>
            <person name="Toth A."/>
        </authorList>
    </citation>
    <scope>NUCLEOTIDE SEQUENCE</scope>
    <source>
        <strain evidence="1">KB43</strain>
    </source>
</reference>
<sequence length="115" mass="12019">MILLITTVVLLSACQSGDSRASEPLAPVAADNQPAVRCPEERPAACTPDYQPVCGFIDTGVRCVTTPCPSWETYTFSNGCSACTDQRVTGFSDGICPQDVGTAPAETEPASDTSE</sequence>
<dbReference type="EMBL" id="PRDL01000001">
    <property type="protein sequence ID" value="MBE8717218.1"/>
    <property type="molecule type" value="Genomic_DNA"/>
</dbReference>
<dbReference type="AlphaFoldDB" id="A0A928V1U5"/>
<comment type="caution">
    <text evidence="1">The sequence shown here is derived from an EMBL/GenBank/DDBJ whole genome shotgun (WGS) entry which is preliminary data.</text>
</comment>
<organism evidence="1 2">
    <name type="scientific">Cellvibrio polysaccharolyticus</name>
    <dbReference type="NCBI Taxonomy" id="2082724"/>
    <lineage>
        <taxon>Bacteria</taxon>
        <taxon>Pseudomonadati</taxon>
        <taxon>Pseudomonadota</taxon>
        <taxon>Gammaproteobacteria</taxon>
        <taxon>Cellvibrionales</taxon>
        <taxon>Cellvibrionaceae</taxon>
        <taxon>Cellvibrio</taxon>
    </lineage>
</organism>
<evidence type="ECO:0000313" key="2">
    <source>
        <dbReference type="Proteomes" id="UP000652567"/>
    </source>
</evidence>
<proteinExistence type="predicted"/>
<dbReference type="Proteomes" id="UP000652567">
    <property type="component" value="Unassembled WGS sequence"/>
</dbReference>
<evidence type="ECO:0008006" key="3">
    <source>
        <dbReference type="Google" id="ProtNLM"/>
    </source>
</evidence>
<keyword evidence="2" id="KW-1185">Reference proteome</keyword>